<evidence type="ECO:0000313" key="4">
    <source>
        <dbReference type="EMBL" id="ANZ43595.1"/>
    </source>
</evidence>
<dbReference type="Proteomes" id="UP000093053">
    <property type="component" value="Chromosome"/>
</dbReference>
<reference evidence="4 5" key="1">
    <citation type="submission" date="2016-07" db="EMBL/GenBank/DDBJ databases">
        <title>Complete genome sequence of the Lentzea guizhouensis DHS C013.</title>
        <authorList>
            <person name="Cao C."/>
        </authorList>
    </citation>
    <scope>NUCLEOTIDE SEQUENCE [LARGE SCALE GENOMIC DNA]</scope>
    <source>
        <strain evidence="4 5">DHS C013</strain>
    </source>
</reference>
<dbReference type="KEGG" id="led:BBK82_46415"/>
<accession>A0A1B2I0V0</accession>
<dbReference type="Pfam" id="PF02709">
    <property type="entry name" value="Glyco_transf_7C"/>
    <property type="match status" value="1"/>
</dbReference>
<evidence type="ECO:0000313" key="5">
    <source>
        <dbReference type="Proteomes" id="UP000093053"/>
    </source>
</evidence>
<dbReference type="PANTHER" id="PTHR43179:SF7">
    <property type="entry name" value="RHAMNOSYLTRANSFERASE WBBL"/>
    <property type="match status" value="1"/>
</dbReference>
<keyword evidence="1" id="KW-0808">Transferase</keyword>
<evidence type="ECO:0000256" key="1">
    <source>
        <dbReference type="ARBA" id="ARBA00022679"/>
    </source>
</evidence>
<dbReference type="InterPro" id="IPR001173">
    <property type="entry name" value="Glyco_trans_2-like"/>
</dbReference>
<dbReference type="PANTHER" id="PTHR43179">
    <property type="entry name" value="RHAMNOSYLTRANSFERASE WBBL"/>
    <property type="match status" value="1"/>
</dbReference>
<dbReference type="STRING" id="1586287.BBK82_46415"/>
<feature type="domain" description="Glycosyltransferase 2-like" evidence="2">
    <location>
        <begin position="1"/>
        <end position="118"/>
    </location>
</feature>
<protein>
    <recommendedName>
        <fullName evidence="6">Glycosyl transferase</fullName>
    </recommendedName>
</protein>
<name>A0A1B2I0V0_9PSEU</name>
<evidence type="ECO:0000259" key="3">
    <source>
        <dbReference type="Pfam" id="PF02709"/>
    </source>
</evidence>
<dbReference type="InterPro" id="IPR029044">
    <property type="entry name" value="Nucleotide-diphossugar_trans"/>
</dbReference>
<keyword evidence="5" id="KW-1185">Reference proteome</keyword>
<sequence length="303" mass="32854">MVSYNAADHLEATLRSLQGSAAPSDPFEVLVTDNGSADGAAEVAERLLGTGAVERMNRNTGFGFAVNRTAKRARGDYFLLLNPDAHPRPGAIDAALAVLRARPRTGIVGGRCVTPDGELDPRSCFGRITAWSLTSSMLGLSSVFRGSAFFDPESLGGWQRDDQRPVDVISGGFLLISRETWERLGGFDETYLIYGEDQDLCLRAAALGFSPCIAPAAEFEHAVGASSTHRVNRDVLVLTGRATVVQGHVKQRRYGLFALRAGVALRALAERLLRKGPRWSEVWRRRAEWAGGWGARPDAMRSA</sequence>
<proteinExistence type="predicted"/>
<dbReference type="CDD" id="cd04186">
    <property type="entry name" value="GT_2_like_c"/>
    <property type="match status" value="1"/>
</dbReference>
<dbReference type="EMBL" id="CP016793">
    <property type="protein sequence ID" value="ANZ43595.1"/>
    <property type="molecule type" value="Genomic_DNA"/>
</dbReference>
<dbReference type="AlphaFoldDB" id="A0A1B2I0V0"/>
<dbReference type="InterPro" id="IPR027791">
    <property type="entry name" value="Galactosyl_T_C"/>
</dbReference>
<dbReference type="GO" id="GO:0016740">
    <property type="term" value="F:transferase activity"/>
    <property type="evidence" value="ECO:0007669"/>
    <property type="project" value="UniProtKB-KW"/>
</dbReference>
<evidence type="ECO:0000259" key="2">
    <source>
        <dbReference type="Pfam" id="PF00535"/>
    </source>
</evidence>
<dbReference type="Gene3D" id="3.90.550.10">
    <property type="entry name" value="Spore Coat Polysaccharide Biosynthesis Protein SpsA, Chain A"/>
    <property type="match status" value="1"/>
</dbReference>
<feature type="domain" description="Galactosyltransferase C-terminal" evidence="3">
    <location>
        <begin position="165"/>
        <end position="216"/>
    </location>
</feature>
<dbReference type="SUPFAM" id="SSF53448">
    <property type="entry name" value="Nucleotide-diphospho-sugar transferases"/>
    <property type="match status" value="1"/>
</dbReference>
<gene>
    <name evidence="4" type="ORF">BBK82_46415</name>
</gene>
<evidence type="ECO:0008006" key="6">
    <source>
        <dbReference type="Google" id="ProtNLM"/>
    </source>
</evidence>
<dbReference type="Pfam" id="PF00535">
    <property type="entry name" value="Glycos_transf_2"/>
    <property type="match status" value="1"/>
</dbReference>
<organism evidence="4 5">
    <name type="scientific">Lentzea guizhouensis</name>
    <dbReference type="NCBI Taxonomy" id="1586287"/>
    <lineage>
        <taxon>Bacteria</taxon>
        <taxon>Bacillati</taxon>
        <taxon>Actinomycetota</taxon>
        <taxon>Actinomycetes</taxon>
        <taxon>Pseudonocardiales</taxon>
        <taxon>Pseudonocardiaceae</taxon>
        <taxon>Lentzea</taxon>
    </lineage>
</organism>